<dbReference type="RefSeq" id="WP_176949623.1">
    <property type="nucleotide sequence ID" value="NZ_JABXYK010000005.1"/>
</dbReference>
<feature type="transmembrane region" description="Helical" evidence="1">
    <location>
        <begin position="13"/>
        <end position="32"/>
    </location>
</feature>
<dbReference type="EMBL" id="JABXYK010000005">
    <property type="protein sequence ID" value="NVP55632.1"/>
    <property type="molecule type" value="Genomic_DNA"/>
</dbReference>
<evidence type="ECO:0000313" key="3">
    <source>
        <dbReference type="Proteomes" id="UP000659172"/>
    </source>
</evidence>
<name>A0ABX2QD03_9HYPH</name>
<keyword evidence="1" id="KW-0472">Membrane</keyword>
<evidence type="ECO:0008006" key="4">
    <source>
        <dbReference type="Google" id="ProtNLM"/>
    </source>
</evidence>
<feature type="transmembrane region" description="Helical" evidence="1">
    <location>
        <begin position="160"/>
        <end position="179"/>
    </location>
</feature>
<feature type="transmembrane region" description="Helical" evidence="1">
    <location>
        <begin position="99"/>
        <end position="117"/>
    </location>
</feature>
<organism evidence="2 3">
    <name type="scientific">Mycoplana rhizolycopersici</name>
    <dbReference type="NCBI Taxonomy" id="2746702"/>
    <lineage>
        <taxon>Bacteria</taxon>
        <taxon>Pseudomonadati</taxon>
        <taxon>Pseudomonadota</taxon>
        <taxon>Alphaproteobacteria</taxon>
        <taxon>Hyphomicrobiales</taxon>
        <taxon>Rhizobiaceae</taxon>
        <taxon>Mycoplana</taxon>
    </lineage>
</organism>
<reference evidence="2 3" key="1">
    <citation type="submission" date="2020-06" db="EMBL/GenBank/DDBJ databases">
        <title>Rhizobium sp.nov. isolated from the tomato plant.</title>
        <authorList>
            <person name="Thin K.K."/>
            <person name="Zhang X."/>
            <person name="He S."/>
        </authorList>
    </citation>
    <scope>NUCLEOTIDE SEQUENCE [LARGE SCALE GENOMIC DNA]</scope>
    <source>
        <strain evidence="2 3">DBTS2</strain>
    </source>
</reference>
<accession>A0ABX2QD03</accession>
<keyword evidence="1" id="KW-0812">Transmembrane</keyword>
<sequence length="222" mass="24988">MDLMKFLKSLDELLYEIVSWLVFYPVTMWRSIRHPKAMMRYADSELIDDPPEQYTETLSPPLFLLLSLFIAHGSEMMLARWEATWIRPTMLASDSNLLIFRAILFSLFPLLMSVRLLRRRKIAIDRETLRAPFYSQCYVAAPFALGVSVAGQIGRIDTAATAMAGPALIAAVVVWYLAVETRWFKADLGMPTGRAFVTVLVTFLEGLALMLLAAVAIVYGTA</sequence>
<protein>
    <recommendedName>
        <fullName evidence="4">Permease</fullName>
    </recommendedName>
</protein>
<evidence type="ECO:0000256" key="1">
    <source>
        <dbReference type="SAM" id="Phobius"/>
    </source>
</evidence>
<keyword evidence="1" id="KW-1133">Transmembrane helix</keyword>
<keyword evidence="3" id="KW-1185">Reference proteome</keyword>
<dbReference type="Proteomes" id="UP000659172">
    <property type="component" value="Unassembled WGS sequence"/>
</dbReference>
<evidence type="ECO:0000313" key="2">
    <source>
        <dbReference type="EMBL" id="NVP55632.1"/>
    </source>
</evidence>
<feature type="transmembrane region" description="Helical" evidence="1">
    <location>
        <begin position="195"/>
        <end position="219"/>
    </location>
</feature>
<feature type="transmembrane region" description="Helical" evidence="1">
    <location>
        <begin position="137"/>
        <end position="154"/>
    </location>
</feature>
<gene>
    <name evidence="2" type="ORF">HV823_10260</name>
</gene>
<proteinExistence type="predicted"/>
<comment type="caution">
    <text evidence="2">The sequence shown here is derived from an EMBL/GenBank/DDBJ whole genome shotgun (WGS) entry which is preliminary data.</text>
</comment>